<protein>
    <submittedName>
        <fullName evidence="2">Uncharacterized protein</fullName>
    </submittedName>
</protein>
<keyword evidence="3" id="KW-1185">Reference proteome</keyword>
<name>A0AA38UHQ5_9AGAR</name>
<organism evidence="2 3">
    <name type="scientific">Lentinula raphanica</name>
    <dbReference type="NCBI Taxonomy" id="153919"/>
    <lineage>
        <taxon>Eukaryota</taxon>
        <taxon>Fungi</taxon>
        <taxon>Dikarya</taxon>
        <taxon>Basidiomycota</taxon>
        <taxon>Agaricomycotina</taxon>
        <taxon>Agaricomycetes</taxon>
        <taxon>Agaricomycetidae</taxon>
        <taxon>Agaricales</taxon>
        <taxon>Marasmiineae</taxon>
        <taxon>Omphalotaceae</taxon>
        <taxon>Lentinula</taxon>
    </lineage>
</organism>
<evidence type="ECO:0000256" key="1">
    <source>
        <dbReference type="SAM" id="MobiDB-lite"/>
    </source>
</evidence>
<feature type="region of interest" description="Disordered" evidence="1">
    <location>
        <begin position="1"/>
        <end position="32"/>
    </location>
</feature>
<gene>
    <name evidence="2" type="ORF">F5878DRAFT_658169</name>
</gene>
<dbReference type="Proteomes" id="UP001163846">
    <property type="component" value="Unassembled WGS sequence"/>
</dbReference>
<accession>A0AA38UHQ5</accession>
<comment type="caution">
    <text evidence="2">The sequence shown here is derived from an EMBL/GenBank/DDBJ whole genome shotgun (WGS) entry which is preliminary data.</text>
</comment>
<sequence>MPSSNYKPSKDKQTPLLSAENGNARSSTPEPDHLARSFIFTGLWHPRWDSSEVGDQDRSRSESVFRPPPDYFSSNTLGDPDVPVVPDRDQNLWIYHPKLVGIPIRVDLKGRKGIQHVKVMPGQGGGFKLIQDRPNGGEPLVVWTPDVSQSKERPKPKTEKSLMVIVKGSDENVGKLVRRVHHFYKGSKLDRNLWFTLGVVQFLAETGETLTSERIESHPDDLEKVQESMEVRRRSALVMAAARDEFRYQVAEVRP</sequence>
<evidence type="ECO:0000313" key="2">
    <source>
        <dbReference type="EMBL" id="KAJ3841844.1"/>
    </source>
</evidence>
<feature type="compositionally biased region" description="Polar residues" evidence="1">
    <location>
        <begin position="20"/>
        <end position="29"/>
    </location>
</feature>
<proteinExistence type="predicted"/>
<feature type="region of interest" description="Disordered" evidence="1">
    <location>
        <begin position="47"/>
        <end position="82"/>
    </location>
</feature>
<feature type="compositionally biased region" description="Basic and acidic residues" evidence="1">
    <location>
        <begin position="47"/>
        <end position="63"/>
    </location>
</feature>
<dbReference type="AlphaFoldDB" id="A0AA38UHQ5"/>
<dbReference type="EMBL" id="MU806026">
    <property type="protein sequence ID" value="KAJ3841844.1"/>
    <property type="molecule type" value="Genomic_DNA"/>
</dbReference>
<reference evidence="2" key="1">
    <citation type="submission" date="2022-08" db="EMBL/GenBank/DDBJ databases">
        <authorList>
            <consortium name="DOE Joint Genome Institute"/>
            <person name="Min B."/>
            <person name="Riley R."/>
            <person name="Sierra-Patev S."/>
            <person name="Naranjo-Ortiz M."/>
            <person name="Looney B."/>
            <person name="Konkel Z."/>
            <person name="Slot J.C."/>
            <person name="Sakamoto Y."/>
            <person name="Steenwyk J.L."/>
            <person name="Rokas A."/>
            <person name="Carro J."/>
            <person name="Camarero S."/>
            <person name="Ferreira P."/>
            <person name="Molpeceres G."/>
            <person name="Ruiz-Duenas F.J."/>
            <person name="Serrano A."/>
            <person name="Henrissat B."/>
            <person name="Drula E."/>
            <person name="Hughes K.W."/>
            <person name="Mata J.L."/>
            <person name="Ishikawa N.K."/>
            <person name="Vargas-Isla R."/>
            <person name="Ushijima S."/>
            <person name="Smith C.A."/>
            <person name="Ahrendt S."/>
            <person name="Andreopoulos W."/>
            <person name="He G."/>
            <person name="Labutti K."/>
            <person name="Lipzen A."/>
            <person name="Ng V."/>
            <person name="Sandor L."/>
            <person name="Barry K."/>
            <person name="Martinez A.T."/>
            <person name="Xiao Y."/>
            <person name="Gibbons J.G."/>
            <person name="Terashima K."/>
            <person name="Hibbett D.S."/>
            <person name="Grigoriev I.V."/>
        </authorList>
    </citation>
    <scope>NUCLEOTIDE SEQUENCE</scope>
    <source>
        <strain evidence="2">TFB9207</strain>
    </source>
</reference>
<evidence type="ECO:0000313" key="3">
    <source>
        <dbReference type="Proteomes" id="UP001163846"/>
    </source>
</evidence>